<feature type="transmembrane region" description="Helical" evidence="1">
    <location>
        <begin position="158"/>
        <end position="180"/>
    </location>
</feature>
<evidence type="ECO:0000256" key="1">
    <source>
        <dbReference type="SAM" id="Phobius"/>
    </source>
</evidence>
<evidence type="ECO:0000313" key="2">
    <source>
        <dbReference type="EMBL" id="MBU5484116.1"/>
    </source>
</evidence>
<keyword evidence="1" id="KW-1133">Transmembrane helix</keyword>
<keyword evidence="1" id="KW-0472">Membrane</keyword>
<accession>A0ABS6EFW4</accession>
<proteinExistence type="predicted"/>
<feature type="transmembrane region" description="Helical" evidence="1">
    <location>
        <begin position="24"/>
        <end position="42"/>
    </location>
</feature>
<dbReference type="Proteomes" id="UP000726170">
    <property type="component" value="Unassembled WGS sequence"/>
</dbReference>
<evidence type="ECO:0000313" key="3">
    <source>
        <dbReference type="Proteomes" id="UP000726170"/>
    </source>
</evidence>
<reference evidence="2 3" key="1">
    <citation type="submission" date="2021-06" db="EMBL/GenBank/DDBJ databases">
        <authorList>
            <person name="Sun Q."/>
            <person name="Li D."/>
        </authorList>
    </citation>
    <scope>NUCLEOTIDE SEQUENCE [LARGE SCALE GENOMIC DNA]</scope>
    <source>
        <strain evidence="2 3">MSJ-11</strain>
    </source>
</reference>
<dbReference type="EMBL" id="JAHLQF010000002">
    <property type="protein sequence ID" value="MBU5484116.1"/>
    <property type="molecule type" value="Genomic_DNA"/>
</dbReference>
<feature type="transmembrane region" description="Helical" evidence="1">
    <location>
        <begin position="87"/>
        <end position="107"/>
    </location>
</feature>
<feature type="transmembrane region" description="Helical" evidence="1">
    <location>
        <begin position="127"/>
        <end position="151"/>
    </location>
</feature>
<organism evidence="2 3">
    <name type="scientific">Clostridium mobile</name>
    <dbReference type="NCBI Taxonomy" id="2841512"/>
    <lineage>
        <taxon>Bacteria</taxon>
        <taxon>Bacillati</taxon>
        <taxon>Bacillota</taxon>
        <taxon>Clostridia</taxon>
        <taxon>Eubacteriales</taxon>
        <taxon>Clostridiaceae</taxon>
        <taxon>Clostridium</taxon>
    </lineage>
</organism>
<protein>
    <submittedName>
        <fullName evidence="2">YeeE/YedE family protein</fullName>
    </submittedName>
</protein>
<name>A0ABS6EFW4_9CLOT</name>
<dbReference type="RefSeq" id="WP_216438609.1">
    <property type="nucleotide sequence ID" value="NZ_JAHLQF010000002.1"/>
</dbReference>
<gene>
    <name evidence="2" type="ORF">KQI86_07220</name>
</gene>
<keyword evidence="1" id="KW-0812">Transmembrane</keyword>
<feature type="transmembrane region" description="Helical" evidence="1">
    <location>
        <begin position="200"/>
        <end position="218"/>
    </location>
</feature>
<dbReference type="Pfam" id="PF04143">
    <property type="entry name" value="Sulf_transp"/>
    <property type="match status" value="1"/>
</dbReference>
<comment type="caution">
    <text evidence="2">The sequence shown here is derived from an EMBL/GenBank/DDBJ whole genome shotgun (WGS) entry which is preliminary data.</text>
</comment>
<feature type="transmembrane region" description="Helical" evidence="1">
    <location>
        <begin position="48"/>
        <end position="66"/>
    </location>
</feature>
<keyword evidence="3" id="KW-1185">Reference proteome</keyword>
<dbReference type="InterPro" id="IPR007272">
    <property type="entry name" value="Sulf_transp_TsuA/YedE"/>
</dbReference>
<sequence>MINDMDSLIQQRQMKAKQKQKNQIPYAISIFIVALAICVFLWKYNHNYVCYWVIGIGFGIVLRYSRFCFSAALRDFIVLRNTKLLKGLLLAMMVSTVGFGVIQYTYLKNNPIDYIRIPGTITSVGSHIAIGAFIFGIGMTIAGGCSSAALVRIGEGHAFPWVVSLGFIIGNLLGAKNYSFWYDKIISNAKVIYFPEYVDFKIVVILQLVVLMILYKIASRYENKKLKKT</sequence>